<organism evidence="10 11">
    <name type="scientific">Saguinus oedipus</name>
    <name type="common">Cotton-top tamarin</name>
    <name type="synonym">Oedipomidas oedipus</name>
    <dbReference type="NCBI Taxonomy" id="9490"/>
    <lineage>
        <taxon>Eukaryota</taxon>
        <taxon>Metazoa</taxon>
        <taxon>Chordata</taxon>
        <taxon>Craniata</taxon>
        <taxon>Vertebrata</taxon>
        <taxon>Euteleostomi</taxon>
        <taxon>Mammalia</taxon>
        <taxon>Eutheria</taxon>
        <taxon>Euarchontoglires</taxon>
        <taxon>Primates</taxon>
        <taxon>Haplorrhini</taxon>
        <taxon>Platyrrhini</taxon>
        <taxon>Cebidae</taxon>
        <taxon>Callitrichinae</taxon>
        <taxon>Saguinus</taxon>
    </lineage>
</organism>
<dbReference type="EMBL" id="JASSZA010000020">
    <property type="protein sequence ID" value="KAK2086069.1"/>
    <property type="molecule type" value="Genomic_DNA"/>
</dbReference>
<keyword evidence="4" id="KW-0479">Metal-binding</keyword>
<sequence length="130" mass="14336">MSNLTARVPSRHPHAPCSSELQTCFPGLTCGPKPVSPRPAHQPSPSAVPELRPHKEPQVETLLTLSPLTHVAQTSGNGKLEFDEFKVFWDKLKQWINLFLRFDADKSGTMSTYELRTALKAAGKDWDAGG</sequence>
<evidence type="ECO:0000256" key="4">
    <source>
        <dbReference type="ARBA" id="ARBA00022723"/>
    </source>
</evidence>
<dbReference type="PANTHER" id="PTHR46735">
    <property type="entry name" value="CALPAIN, SMALL SUBUNIT 1 A-RELATED"/>
    <property type="match status" value="1"/>
</dbReference>
<gene>
    <name evidence="10" type="ORF">P7K49_035494</name>
</gene>
<keyword evidence="7" id="KW-0472">Membrane</keyword>
<dbReference type="PROSITE" id="PS00018">
    <property type="entry name" value="EF_HAND_1"/>
    <property type="match status" value="1"/>
</dbReference>
<feature type="domain" description="EF-hand" evidence="9">
    <location>
        <begin position="90"/>
        <end position="125"/>
    </location>
</feature>
<evidence type="ECO:0000256" key="5">
    <source>
        <dbReference type="ARBA" id="ARBA00022737"/>
    </source>
</evidence>
<evidence type="ECO:0000256" key="6">
    <source>
        <dbReference type="ARBA" id="ARBA00022837"/>
    </source>
</evidence>
<protein>
    <recommendedName>
        <fullName evidence="9">EF-hand domain-containing protein</fullName>
    </recommendedName>
</protein>
<evidence type="ECO:0000256" key="8">
    <source>
        <dbReference type="SAM" id="MobiDB-lite"/>
    </source>
</evidence>
<dbReference type="SUPFAM" id="SSF47473">
    <property type="entry name" value="EF-hand"/>
    <property type="match status" value="1"/>
</dbReference>
<keyword evidence="11" id="KW-1185">Reference proteome</keyword>
<evidence type="ECO:0000256" key="7">
    <source>
        <dbReference type="ARBA" id="ARBA00023136"/>
    </source>
</evidence>
<comment type="caution">
    <text evidence="10">The sequence shown here is derived from an EMBL/GenBank/DDBJ whole genome shotgun (WGS) entry which is preliminary data.</text>
</comment>
<evidence type="ECO:0000256" key="2">
    <source>
        <dbReference type="ARBA" id="ARBA00004496"/>
    </source>
</evidence>
<dbReference type="PANTHER" id="PTHR46735:SF3">
    <property type="entry name" value="CALPAIN SMALL SUBUNIT 1-RELATED"/>
    <property type="match status" value="1"/>
</dbReference>
<accession>A0ABQ9TMR6</accession>
<dbReference type="InterPro" id="IPR011992">
    <property type="entry name" value="EF-hand-dom_pair"/>
</dbReference>
<evidence type="ECO:0000313" key="10">
    <source>
        <dbReference type="EMBL" id="KAK2086069.1"/>
    </source>
</evidence>
<name>A0ABQ9TMR6_SAGOE</name>
<dbReference type="Gene3D" id="1.10.238.10">
    <property type="entry name" value="EF-hand"/>
    <property type="match status" value="1"/>
</dbReference>
<dbReference type="Proteomes" id="UP001266305">
    <property type="component" value="Unassembled WGS sequence"/>
</dbReference>
<dbReference type="InterPro" id="IPR018247">
    <property type="entry name" value="EF_Hand_1_Ca_BS"/>
</dbReference>
<comment type="subcellular location">
    <subcellularLocation>
        <location evidence="2">Cytoplasm</location>
    </subcellularLocation>
    <subcellularLocation>
        <location evidence="1">Endomembrane system</location>
    </subcellularLocation>
</comment>
<evidence type="ECO:0000313" key="11">
    <source>
        <dbReference type="Proteomes" id="UP001266305"/>
    </source>
</evidence>
<dbReference type="Pfam" id="PF13405">
    <property type="entry name" value="EF-hand_6"/>
    <property type="match status" value="1"/>
</dbReference>
<keyword evidence="3" id="KW-0963">Cytoplasm</keyword>
<keyword evidence="6" id="KW-0106">Calcium</keyword>
<evidence type="ECO:0000259" key="9">
    <source>
        <dbReference type="PROSITE" id="PS50222"/>
    </source>
</evidence>
<proteinExistence type="predicted"/>
<dbReference type="InterPro" id="IPR002048">
    <property type="entry name" value="EF_hand_dom"/>
</dbReference>
<reference evidence="10 11" key="1">
    <citation type="submission" date="2023-05" db="EMBL/GenBank/DDBJ databases">
        <title>B98-5 Cell Line De Novo Hybrid Assembly: An Optical Mapping Approach.</title>
        <authorList>
            <person name="Kananen K."/>
            <person name="Auerbach J.A."/>
            <person name="Kautto E."/>
            <person name="Blachly J.S."/>
        </authorList>
    </citation>
    <scope>NUCLEOTIDE SEQUENCE [LARGE SCALE GENOMIC DNA]</scope>
    <source>
        <strain evidence="10">B95-8</strain>
        <tissue evidence="10">Cell line</tissue>
    </source>
</reference>
<evidence type="ECO:0000256" key="3">
    <source>
        <dbReference type="ARBA" id="ARBA00022490"/>
    </source>
</evidence>
<feature type="region of interest" description="Disordered" evidence="8">
    <location>
        <begin position="28"/>
        <end position="56"/>
    </location>
</feature>
<dbReference type="PROSITE" id="PS50222">
    <property type="entry name" value="EF_HAND_2"/>
    <property type="match status" value="1"/>
</dbReference>
<evidence type="ECO:0000256" key="1">
    <source>
        <dbReference type="ARBA" id="ARBA00004308"/>
    </source>
</evidence>
<keyword evidence="5" id="KW-0677">Repeat</keyword>